<dbReference type="eggNOG" id="COG2114">
    <property type="taxonomic scope" value="Bacteria"/>
</dbReference>
<keyword evidence="2" id="KW-1185">Reference proteome</keyword>
<proteinExistence type="predicted"/>
<organism evidence="1 2">
    <name type="scientific">Gracilinema caldarium (strain ATCC 51460 / DSM 7334 / H1)</name>
    <name type="common">Treponema caldarium</name>
    <dbReference type="NCBI Taxonomy" id="744872"/>
    <lineage>
        <taxon>Bacteria</taxon>
        <taxon>Pseudomonadati</taxon>
        <taxon>Spirochaetota</taxon>
        <taxon>Spirochaetia</taxon>
        <taxon>Spirochaetales</taxon>
        <taxon>Breznakiellaceae</taxon>
        <taxon>Gracilinema</taxon>
    </lineage>
</organism>
<reference evidence="2" key="1">
    <citation type="journal article" date="2013" name="Stand. Genomic Sci.">
        <title>Genome sequence of the thermophilic fresh-water bacterium Spirochaeta caldaria type strain (H1(T)), reclassification of Spirochaeta caldaria, Spirochaeta stenostrepta, and Spirochaeta zuelzerae in the genus Treponema as Treponema caldaria comb. nov., Treponema stenostrepta comb. nov., and Treponema zuelzerae comb. nov., and emendation of the genus Treponema.</title>
        <authorList>
            <person name="Abt B."/>
            <person name="Goker M."/>
            <person name="Scheuner C."/>
            <person name="Han C."/>
            <person name="Lu M."/>
            <person name="Misra M."/>
            <person name="Lapidus A."/>
            <person name="Nolan M."/>
            <person name="Lucas S."/>
            <person name="Hammon N."/>
            <person name="Deshpande S."/>
            <person name="Cheng J.F."/>
            <person name="Tapia R."/>
            <person name="Goodwin L.A."/>
            <person name="Pitluck S."/>
            <person name="Liolios K."/>
            <person name="Pagani I."/>
            <person name="Ivanova N."/>
            <person name="Mavromatis K."/>
            <person name="Mikhailova N."/>
            <person name="Huntemann M."/>
            <person name="Pati A."/>
            <person name="Chen A."/>
            <person name="Palaniappan K."/>
            <person name="Land M."/>
            <person name="Hauser L."/>
            <person name="Jeffries C.D."/>
            <person name="Rohde M."/>
            <person name="Spring S."/>
            <person name="Gronow S."/>
            <person name="Detter J.C."/>
            <person name="Bristow J."/>
            <person name="Eisen J.A."/>
            <person name="Markowitz V."/>
            <person name="Hugenholtz P."/>
            <person name="Kyrpides N.C."/>
            <person name="Woyke T."/>
            <person name="Klenk H.P."/>
        </authorList>
    </citation>
    <scope>NUCLEOTIDE SEQUENCE</scope>
    <source>
        <strain evidence="2">ATCC 51460 / DSM 7334 / H1</strain>
    </source>
</reference>
<evidence type="ECO:0000313" key="2">
    <source>
        <dbReference type="Proteomes" id="UP000000503"/>
    </source>
</evidence>
<dbReference type="EMBL" id="CP002868">
    <property type="protein sequence ID" value="AEJ19784.1"/>
    <property type="molecule type" value="Genomic_DNA"/>
</dbReference>
<dbReference type="STRING" id="744872.Spica_1641"/>
<dbReference type="HOGENOM" id="CLU_857752_0_0_12"/>
<dbReference type="Proteomes" id="UP000000503">
    <property type="component" value="Chromosome"/>
</dbReference>
<dbReference type="KEGG" id="scd:Spica_1641"/>
<protein>
    <submittedName>
        <fullName evidence="1">Uncharacterized protein</fullName>
    </submittedName>
</protein>
<sequence length="324" mass="36665">MKIILFTSRDSLPCKLVSSQRYNLEIKNIETIGQKDESSFDVCYLDVMGLDENTFKRLIKKINTAYPQIPWGIFDLDGTSGDPAWFFHEGAVDYLGPACVDNGFTPQRWKRIQEYLSTRSSFSESVVPTKDNAGLEEKVFTGWKSIRPGTVCSFYLLYIGPEHEGALKTKLGEQRFGELQSRLQQYLTQLFSPIDALLWMQSDASFLFLIPSEKARASQALETCLRLQLNCPLVSYERLLLDFSLPLLCAFHYGAIPFQPPGKTGTLVADSINFIFHLAHQRTEGGRITLSEDVGLAIKPELADLFVPVEPFEGKKLLQSRRFL</sequence>
<gene>
    <name evidence="1" type="ordered locus">Spica_1641</name>
</gene>
<accession>F8F0S7</accession>
<evidence type="ECO:0000313" key="1">
    <source>
        <dbReference type="EMBL" id="AEJ19784.1"/>
    </source>
</evidence>
<dbReference type="AlphaFoldDB" id="F8F0S7"/>
<dbReference type="OrthoDB" id="367273at2"/>
<dbReference type="RefSeq" id="WP_013969093.1">
    <property type="nucleotide sequence ID" value="NC_015732.1"/>
</dbReference>
<name>F8F0S7_GRAC1</name>